<comment type="caution">
    <text evidence="1">The sequence shown here is derived from an EMBL/GenBank/DDBJ whole genome shotgun (WGS) entry which is preliminary data.</text>
</comment>
<dbReference type="PANTHER" id="PTHR32278:SF2">
    <property type="entry name" value="PROTEIN PHLOEM PROTEIN 2-LIKE A9"/>
    <property type="match status" value="1"/>
</dbReference>
<gene>
    <name evidence="1" type="ORF">LLUT_LOCUS6023</name>
</gene>
<protein>
    <recommendedName>
        <fullName evidence="3">Protein PHLOEM PROTEIN 2-LIKE A9-like</fullName>
    </recommendedName>
</protein>
<evidence type="ECO:0008006" key="3">
    <source>
        <dbReference type="Google" id="ProtNLM"/>
    </source>
</evidence>
<dbReference type="EMBL" id="CAXHTB010000004">
    <property type="protein sequence ID" value="CAL0304963.1"/>
    <property type="molecule type" value="Genomic_DNA"/>
</dbReference>
<keyword evidence="2" id="KW-1185">Reference proteome</keyword>
<reference evidence="1 2" key="1">
    <citation type="submission" date="2024-03" db="EMBL/GenBank/DDBJ databases">
        <authorList>
            <person name="Martinez-Hernandez J."/>
        </authorList>
    </citation>
    <scope>NUCLEOTIDE SEQUENCE [LARGE SCALE GENOMIC DNA]</scope>
</reference>
<dbReference type="PANTHER" id="PTHR32278">
    <property type="entry name" value="F-BOX DOMAIN-CONTAINING PROTEIN"/>
    <property type="match status" value="1"/>
</dbReference>
<accession>A0AAV1W6V7</accession>
<evidence type="ECO:0000313" key="2">
    <source>
        <dbReference type="Proteomes" id="UP001497480"/>
    </source>
</evidence>
<organism evidence="1 2">
    <name type="scientific">Lupinus luteus</name>
    <name type="common">European yellow lupine</name>
    <dbReference type="NCBI Taxonomy" id="3873"/>
    <lineage>
        <taxon>Eukaryota</taxon>
        <taxon>Viridiplantae</taxon>
        <taxon>Streptophyta</taxon>
        <taxon>Embryophyta</taxon>
        <taxon>Tracheophyta</taxon>
        <taxon>Spermatophyta</taxon>
        <taxon>Magnoliopsida</taxon>
        <taxon>eudicotyledons</taxon>
        <taxon>Gunneridae</taxon>
        <taxon>Pentapetalae</taxon>
        <taxon>rosids</taxon>
        <taxon>fabids</taxon>
        <taxon>Fabales</taxon>
        <taxon>Fabaceae</taxon>
        <taxon>Papilionoideae</taxon>
        <taxon>50 kb inversion clade</taxon>
        <taxon>genistoids sensu lato</taxon>
        <taxon>core genistoids</taxon>
        <taxon>Genisteae</taxon>
        <taxon>Lupinus</taxon>
    </lineage>
</organism>
<dbReference type="InterPro" id="IPR025886">
    <property type="entry name" value="PP2-like"/>
</dbReference>
<name>A0AAV1W6V7_LUPLU</name>
<proteinExistence type="predicted"/>
<dbReference type="Pfam" id="PF14299">
    <property type="entry name" value="PP2"/>
    <property type="match status" value="1"/>
</dbReference>
<dbReference type="AlphaFoldDB" id="A0AAV1W6V7"/>
<dbReference type="Proteomes" id="UP001497480">
    <property type="component" value="Unassembled WGS sequence"/>
</dbReference>
<sequence length="163" mass="18349">MPFKKSHHTSESASIIPLDSGGHLINPKGFNIIWGNDNRYWNVKDNVAELIQVSWLEVSCSVDVTKGKKYQIKFHVRVKPDGFGWNNTQVLVMAKVGSRGKYQFKQTTLESNDNGLIIPSENNLEIDVAPNAPEAKLYFGLYEVWSGKWKGGLEIFKAEVIPV</sequence>
<evidence type="ECO:0000313" key="1">
    <source>
        <dbReference type="EMBL" id="CAL0304963.1"/>
    </source>
</evidence>